<feature type="region of interest" description="Disordered" evidence="2">
    <location>
        <begin position="148"/>
        <end position="190"/>
    </location>
</feature>
<proteinExistence type="predicted"/>
<feature type="compositionally biased region" description="Polar residues" evidence="2">
    <location>
        <begin position="849"/>
        <end position="858"/>
    </location>
</feature>
<evidence type="ECO:0000256" key="1">
    <source>
        <dbReference type="SAM" id="Coils"/>
    </source>
</evidence>
<feature type="compositionally biased region" description="Polar residues" evidence="2">
    <location>
        <begin position="583"/>
        <end position="597"/>
    </location>
</feature>
<feature type="region of interest" description="Disordered" evidence="2">
    <location>
        <begin position="244"/>
        <end position="282"/>
    </location>
</feature>
<dbReference type="VEuPathDB" id="VectorBase:AALB20_032910"/>
<feature type="region of interest" description="Disordered" evidence="2">
    <location>
        <begin position="68"/>
        <end position="134"/>
    </location>
</feature>
<feature type="compositionally biased region" description="Acidic residues" evidence="2">
    <location>
        <begin position="1510"/>
        <end position="1536"/>
    </location>
</feature>
<feature type="compositionally biased region" description="Polar residues" evidence="2">
    <location>
        <begin position="1651"/>
        <end position="1665"/>
    </location>
</feature>
<feature type="compositionally biased region" description="Basic residues" evidence="2">
    <location>
        <begin position="303"/>
        <end position="312"/>
    </location>
</feature>
<evidence type="ECO:0000313" key="4">
    <source>
        <dbReference type="Proteomes" id="UP000069272"/>
    </source>
</evidence>
<feature type="compositionally biased region" description="Low complexity" evidence="2">
    <location>
        <begin position="1537"/>
        <end position="1547"/>
    </location>
</feature>
<feature type="region of interest" description="Disordered" evidence="2">
    <location>
        <begin position="1505"/>
        <end position="1555"/>
    </location>
</feature>
<feature type="coiled-coil region" evidence="1">
    <location>
        <begin position="191"/>
        <end position="226"/>
    </location>
</feature>
<dbReference type="Proteomes" id="UP000069272">
    <property type="component" value="Chromosome 3L"/>
</dbReference>
<keyword evidence="4" id="KW-1185">Reference proteome</keyword>
<feature type="compositionally biased region" description="Low complexity" evidence="2">
    <location>
        <begin position="573"/>
        <end position="582"/>
    </location>
</feature>
<feature type="compositionally biased region" description="Polar residues" evidence="2">
    <location>
        <begin position="116"/>
        <end position="126"/>
    </location>
</feature>
<feature type="region of interest" description="Disordered" evidence="2">
    <location>
        <begin position="1636"/>
        <end position="1665"/>
    </location>
</feature>
<feature type="compositionally biased region" description="Polar residues" evidence="2">
    <location>
        <begin position="76"/>
        <end position="86"/>
    </location>
</feature>
<evidence type="ECO:0000256" key="2">
    <source>
        <dbReference type="SAM" id="MobiDB-lite"/>
    </source>
</evidence>
<feature type="compositionally biased region" description="Polar residues" evidence="2">
    <location>
        <begin position="148"/>
        <end position="171"/>
    </location>
</feature>
<feature type="region of interest" description="Disordered" evidence="2">
    <location>
        <begin position="298"/>
        <end position="337"/>
    </location>
</feature>
<protein>
    <submittedName>
        <fullName evidence="3">Uncharacterized protein</fullName>
    </submittedName>
</protein>
<feature type="compositionally biased region" description="Polar residues" evidence="2">
    <location>
        <begin position="515"/>
        <end position="533"/>
    </location>
</feature>
<feature type="region of interest" description="Disordered" evidence="2">
    <location>
        <begin position="921"/>
        <end position="962"/>
    </location>
</feature>
<feature type="region of interest" description="Disordered" evidence="2">
    <location>
        <begin position="25"/>
        <end position="49"/>
    </location>
</feature>
<organism evidence="3 4">
    <name type="scientific">Anopheles albimanus</name>
    <name type="common">New world malaria mosquito</name>
    <dbReference type="NCBI Taxonomy" id="7167"/>
    <lineage>
        <taxon>Eukaryota</taxon>
        <taxon>Metazoa</taxon>
        <taxon>Ecdysozoa</taxon>
        <taxon>Arthropoda</taxon>
        <taxon>Hexapoda</taxon>
        <taxon>Insecta</taxon>
        <taxon>Pterygota</taxon>
        <taxon>Neoptera</taxon>
        <taxon>Endopterygota</taxon>
        <taxon>Diptera</taxon>
        <taxon>Nematocera</taxon>
        <taxon>Culicoidea</taxon>
        <taxon>Culicidae</taxon>
        <taxon>Anophelinae</taxon>
        <taxon>Anopheles</taxon>
    </lineage>
</organism>
<dbReference type="STRING" id="7167.A0A182FGM9"/>
<reference evidence="3 4" key="1">
    <citation type="journal article" date="2017" name="G3 (Bethesda)">
        <title>The Physical Genome Mapping of Anopheles albimanus Corrected Scaffold Misassemblies and Identified Interarm Rearrangements in Genus Anopheles.</title>
        <authorList>
            <person name="Artemov G.N."/>
            <person name="Peery A.N."/>
            <person name="Jiang X."/>
            <person name="Tu Z."/>
            <person name="Stegniy V.N."/>
            <person name="Sharakhova M.V."/>
            <person name="Sharakhov I.V."/>
        </authorList>
    </citation>
    <scope>NUCLEOTIDE SEQUENCE [LARGE SCALE GENOMIC DNA]</scope>
    <source>
        <strain evidence="3 4">ALBI9_A</strain>
    </source>
</reference>
<feature type="compositionally biased region" description="Basic residues" evidence="2">
    <location>
        <begin position="174"/>
        <end position="183"/>
    </location>
</feature>
<feature type="compositionally biased region" description="Low complexity" evidence="2">
    <location>
        <begin position="317"/>
        <end position="328"/>
    </location>
</feature>
<feature type="compositionally biased region" description="Basic residues" evidence="2">
    <location>
        <begin position="652"/>
        <end position="665"/>
    </location>
</feature>
<name>A0A182FGM9_ANOAL</name>
<feature type="region of interest" description="Disordered" evidence="2">
    <location>
        <begin position="729"/>
        <end position="763"/>
    </location>
</feature>
<dbReference type="EnsemblMetazoa" id="AALB005670-RA">
    <property type="protein sequence ID" value="AALB005670-PA"/>
    <property type="gene ID" value="AALB005670"/>
</dbReference>
<feature type="compositionally biased region" description="Polar residues" evidence="2">
    <location>
        <begin position="553"/>
        <end position="564"/>
    </location>
</feature>
<feature type="region of interest" description="Disordered" evidence="2">
    <location>
        <begin position="844"/>
        <end position="868"/>
    </location>
</feature>
<evidence type="ECO:0000313" key="3">
    <source>
        <dbReference type="EnsemblMetazoa" id="AALB005670-PA"/>
    </source>
</evidence>
<reference evidence="3" key="2">
    <citation type="submission" date="2022-08" db="UniProtKB">
        <authorList>
            <consortium name="EnsemblMetazoa"/>
        </authorList>
    </citation>
    <scope>IDENTIFICATION</scope>
    <source>
        <strain evidence="3">STECLA/ALBI9_A</strain>
    </source>
</reference>
<feature type="compositionally biased region" description="Polar residues" evidence="2">
    <location>
        <begin position="942"/>
        <end position="953"/>
    </location>
</feature>
<keyword evidence="1" id="KW-0175">Coiled coil</keyword>
<feature type="compositionally biased region" description="Polar residues" evidence="2">
    <location>
        <begin position="386"/>
        <end position="399"/>
    </location>
</feature>
<feature type="compositionally biased region" description="Basic residues" evidence="2">
    <location>
        <begin position="371"/>
        <end position="383"/>
    </location>
</feature>
<feature type="region of interest" description="Disordered" evidence="2">
    <location>
        <begin position="365"/>
        <end position="674"/>
    </location>
</feature>
<accession>A0A182FGM9</accession>
<sequence>MTSSDLEGSELSALEEQLYSSIHHTFDESANQDGNMQWPQSFVGATSTPSRVVSNTSVMNNIQPRASKMKRYWAPNTPQQTANPVRSFTRDQTEARGIAKSATHPNQSMAAIPRQQAGTQQTSTEHSTGDPKRSLFAPYQSLLSSWQLQRNPDGTGNAESNPVSNGAQSPGTKEKKRKKKQSPKHPVEKKLASLVSLVEEAEGEQKEAAKQRIQAKKSKATAVRNKLADKACSKLRVVAEISLDSSDDETRAPSRTAKLKPSSVPPSDDDTTDVELIPAPPPPKICIDCSDDEVAQDSFVLPKSKRTKKKKEPKNASSPRCLSPSNSSIISDDFIGHNDRSRLNESFTDTIPNDDELETECLLRESLQTNRKSRSMTKERNKRVPSVSSDGTVGTASDATDQDRRTSDISGGKTPKGVLLPTSGSKTGRSDEISGGNAPLGKPSQNDEQMVLKTKSKVKKSAAASGHGRSKSHSPASQGPMAENHLMIEEKNATARANTVEQPPVPKGKTKPKNKANQSYSTAGIDTAVSSNKAGKAASKPSLRSKHDPESESMYQEISKISNKPKNDTVCYDDSSVSSESDYNITFISNKSSANATESRKGGSGNEEANGTIVLDRMQDVSSESDIEEFLQRSSKEPTGSIKKPTAESAKAAKKRSTGTKRRKKYNSENLSDEEFACMLTDIVQAVSDGDDDDDDDDDEDNLEFEVQGIEPTTQVPDQNAAVSEGIEATAQPPPEQQQSTTEEKGKKKKRRRVASTSDHTTTVTLSDTDDDVVEISDIEDNVPLVQKFKRNNNAKQCSICGRANHQAHNCYVPARIFSCPIPSENVHSYRPIYPFHIGARKSCPPETGSGTKQSDVQARQHEASSRNYEASSCELNLEALIENPNGFYHRFVETMGLLKKQPVPSEQVIVIGTKDFETDEQQQQRGLRVFQRNKKPRIDGHSSSVASPTASDQQKETPGHIKEETNTMLEGVEPTETKADDATAVVTLPEGGITEDSNYSFSELLGADGEAQVSTVNITMPSITPPRPQSENENHPKAELDFIPLNGPSEQEDCNVSQVNSQDEIVEKNSADLAIAKQPTLNAKICLSKENAKLLLSPSGQEFLRLARMKHEVTLMITFELVGNVLHVGGSAAQQDGFRAELVQFLKDQELSAYNKKMILLSSVPKKSQKAVRHITLFFEQLLKPYGNVKKLFDRYIHAQQGGLQLQACERARRTLNMVLFGVYGMREGRSRMNQLIRQVAELKKYQPKQEIDPSLRQIINEHMVYIFSPYDHGNYKQIFTEFQRLNQLQQLKKVTYVELGLPDPILLDMSLYPMVADEEADFKGDDFASQFVEIINPQKTREYNENLMKRQKVPMFANKLAFLITVHFKRLLKRFDSVKNMFHRYVRVQQEVIQSKEVEKARIQLNMVLFGVYGMREGRKRMSQLIQAAGTLKKSTEKLDLSAQKIISENLAYIFSSYDHGNYTKIVAEYQQLRKQQRLSKITAKDLGLKGRLALSTHHCFPLTNTNEVDDHDAFDESNQTEEENDDDGEEVEQQQEQQQPNNPNAGDHDPTKESLILNTFDQMIDPQRLEWLDRASRCHGEEDEDYQMQLQLPQLVENILFSNCSIAPGQRRQQHQHQQQHYLPDRFASVRAASNRVGGRRHRDDRQCANTFTPPNSRWPSSKFNQIMAEQEEKILRCLRLAHSTKGMRHLTDRIDFISKRANRGPLRPIDRSELDKILHILSNKRRHPTQAANRGRRVNARFAPNYRHSY</sequence>
<dbReference type="VEuPathDB" id="VectorBase:AALB005670"/>